<evidence type="ECO:0000259" key="2">
    <source>
        <dbReference type="PROSITE" id="PS50878"/>
    </source>
</evidence>
<reference evidence="3 4" key="1">
    <citation type="submission" date="2019-08" db="EMBL/GenBank/DDBJ databases">
        <title>The genome of the soybean aphid Biotype 1, its phylome, world population structure and adaptation to the North American continent.</title>
        <authorList>
            <person name="Giordano R."/>
            <person name="Donthu R.K."/>
            <person name="Hernandez A.G."/>
            <person name="Wright C.L."/>
            <person name="Zimin A.V."/>
        </authorList>
    </citation>
    <scope>NUCLEOTIDE SEQUENCE [LARGE SCALE GENOMIC DNA]</scope>
    <source>
        <tissue evidence="3">Whole aphids</tissue>
    </source>
</reference>
<sequence>MNYLILICMFLLIQFNVRGLRTKLHDVLTNFPILNYDIFILTETWLSSDIVDAELDFTGFTIFRADRNAYTSTCVRGGGVLIAVRQTLCPSLLCCAVQSVEQLFIKLSLYKEHILLIGGVYIPPSAPIEVYTSHAETVDELWQSSGCNMGIICGDFNLPNVNWHDSVSGQALSGTVNDKVKAIGDVYRFLDFSQKNSIRNQVGSLLDLIFTSEIDIDVDTTPDSLVMPDKYHPPLSIIYSMPDVPRQLDDQHSFHNFNYADFNSITNILSTIDCESEFNNLGVEAAVSQLQKMLITLIEQYVPVHIFHRSTFPIWVTPKLKNSTIDKKIAHKKMKQFGKLHHRHTFSLLRAQVKFESRLAYESYLSKINTSLQNNPHTFWSFINNRRNTSGIPSVMHYGDIIASDVDIANLFARLFKSVYKSPLPPPQWNVENIGIKPFTFLPSRLTVELNESRGPDGISAQFLFSIRAQLKYPLLISFNLSLAEGIFPSIWKTSQVTPIYKSGDPGSVSNYRPISGLPLIGKLFEKIVHKCIERRFKLVLSTNQHGFYGGRSSTTSALEFSAFIRDSFKNMSQVDVIFIDISKAFDSINHIVLIDILDRLSVGEPLLSWFKSYITDRRKFVSLFNQKSTEYLVTSEVPQGGHLSPLLFNILINTLCESVDNKLLLFADDVKLFNCVQSDNDAISLQESLNKLVHWCNTVGLELAIHKCKVMSFSRRHSIIQYDYSIDNVILQRINQVEDFGFIFTPTLSFAPHIDWVVGKALRSLGFIRRHAVSIMSVRCLLILYTSLVRSIVEYGSVVWSPRTKCDIIQIERVQHRFLNTVSRFMGIIHESHDYKPVLSVLNLSTLSERRNMSDIKLLKGLVSGAIDSPDLLSSIGFRIPGTTRSRDPYYLAPVTKNYLDDDPLRRAMSLVNSQTRAHY</sequence>
<feature type="chain" id="PRO_5026340285" description="Reverse transcriptase domain-containing protein" evidence="1">
    <location>
        <begin position="20"/>
        <end position="921"/>
    </location>
</feature>
<keyword evidence="4" id="KW-1185">Reference proteome</keyword>
<dbReference type="Proteomes" id="UP000475862">
    <property type="component" value="Unassembled WGS sequence"/>
</dbReference>
<dbReference type="InterPro" id="IPR043502">
    <property type="entry name" value="DNA/RNA_pol_sf"/>
</dbReference>
<gene>
    <name evidence="3" type="ORF">AGLY_004510</name>
</gene>
<dbReference type="SUPFAM" id="SSF56672">
    <property type="entry name" value="DNA/RNA polymerases"/>
    <property type="match status" value="1"/>
</dbReference>
<dbReference type="InterPro" id="IPR043128">
    <property type="entry name" value="Rev_trsase/Diguanyl_cyclase"/>
</dbReference>
<feature type="signal peptide" evidence="1">
    <location>
        <begin position="1"/>
        <end position="19"/>
    </location>
</feature>
<dbReference type="Gene3D" id="3.60.10.10">
    <property type="entry name" value="Endonuclease/exonuclease/phosphatase"/>
    <property type="match status" value="1"/>
</dbReference>
<comment type="caution">
    <text evidence="3">The sequence shown here is derived from an EMBL/GenBank/DDBJ whole genome shotgun (WGS) entry which is preliminary data.</text>
</comment>
<organism evidence="3 4">
    <name type="scientific">Aphis glycines</name>
    <name type="common">Soybean aphid</name>
    <dbReference type="NCBI Taxonomy" id="307491"/>
    <lineage>
        <taxon>Eukaryota</taxon>
        <taxon>Metazoa</taxon>
        <taxon>Ecdysozoa</taxon>
        <taxon>Arthropoda</taxon>
        <taxon>Hexapoda</taxon>
        <taxon>Insecta</taxon>
        <taxon>Pterygota</taxon>
        <taxon>Neoptera</taxon>
        <taxon>Paraneoptera</taxon>
        <taxon>Hemiptera</taxon>
        <taxon>Sternorrhyncha</taxon>
        <taxon>Aphidomorpha</taxon>
        <taxon>Aphidoidea</taxon>
        <taxon>Aphididae</taxon>
        <taxon>Aphidini</taxon>
        <taxon>Aphis</taxon>
        <taxon>Aphis</taxon>
    </lineage>
</organism>
<accession>A0A6G0TYF2</accession>
<dbReference type="SUPFAM" id="SSF56219">
    <property type="entry name" value="DNase I-like"/>
    <property type="match status" value="1"/>
</dbReference>
<dbReference type="Pfam" id="PF00078">
    <property type="entry name" value="RVT_1"/>
    <property type="match status" value="1"/>
</dbReference>
<dbReference type="InterPro" id="IPR000477">
    <property type="entry name" value="RT_dom"/>
</dbReference>
<dbReference type="InterPro" id="IPR005135">
    <property type="entry name" value="Endo/exonuclease/phosphatase"/>
</dbReference>
<dbReference type="Gene3D" id="3.30.70.270">
    <property type="match status" value="1"/>
</dbReference>
<evidence type="ECO:0000256" key="1">
    <source>
        <dbReference type="SAM" id="SignalP"/>
    </source>
</evidence>
<evidence type="ECO:0000313" key="4">
    <source>
        <dbReference type="Proteomes" id="UP000475862"/>
    </source>
</evidence>
<name>A0A6G0TYF2_APHGL</name>
<dbReference type="GO" id="GO:0071897">
    <property type="term" value="P:DNA biosynthetic process"/>
    <property type="evidence" value="ECO:0007669"/>
    <property type="project" value="UniProtKB-ARBA"/>
</dbReference>
<protein>
    <recommendedName>
        <fullName evidence="2">Reverse transcriptase domain-containing protein</fullName>
    </recommendedName>
</protein>
<dbReference type="EMBL" id="VYZN01000013">
    <property type="protein sequence ID" value="KAE9541265.1"/>
    <property type="molecule type" value="Genomic_DNA"/>
</dbReference>
<dbReference type="AlphaFoldDB" id="A0A6G0TYF2"/>
<feature type="non-terminal residue" evidence="3">
    <location>
        <position position="921"/>
    </location>
</feature>
<dbReference type="InterPro" id="IPR036691">
    <property type="entry name" value="Endo/exonu/phosph_ase_sf"/>
</dbReference>
<dbReference type="PANTHER" id="PTHR33332">
    <property type="entry name" value="REVERSE TRANSCRIPTASE DOMAIN-CONTAINING PROTEIN"/>
    <property type="match status" value="1"/>
</dbReference>
<keyword evidence="1" id="KW-0732">Signal</keyword>
<dbReference type="CDD" id="cd01650">
    <property type="entry name" value="RT_nLTR_like"/>
    <property type="match status" value="1"/>
</dbReference>
<evidence type="ECO:0000313" key="3">
    <source>
        <dbReference type="EMBL" id="KAE9541265.1"/>
    </source>
</evidence>
<dbReference type="GO" id="GO:0003824">
    <property type="term" value="F:catalytic activity"/>
    <property type="evidence" value="ECO:0007669"/>
    <property type="project" value="InterPro"/>
</dbReference>
<dbReference type="Pfam" id="PF03372">
    <property type="entry name" value="Exo_endo_phos"/>
    <property type="match status" value="1"/>
</dbReference>
<dbReference type="PROSITE" id="PS50878">
    <property type="entry name" value="RT_POL"/>
    <property type="match status" value="1"/>
</dbReference>
<feature type="domain" description="Reverse transcriptase" evidence="2">
    <location>
        <begin position="481"/>
        <end position="727"/>
    </location>
</feature>
<dbReference type="OrthoDB" id="6629632at2759"/>
<proteinExistence type="predicted"/>